<feature type="transmembrane region" description="Helical" evidence="7">
    <location>
        <begin position="270"/>
        <end position="297"/>
    </location>
</feature>
<organism evidence="8">
    <name type="scientific">hydrothermal vent metagenome</name>
    <dbReference type="NCBI Taxonomy" id="652676"/>
    <lineage>
        <taxon>unclassified sequences</taxon>
        <taxon>metagenomes</taxon>
        <taxon>ecological metagenomes</taxon>
    </lineage>
</organism>
<evidence type="ECO:0000256" key="1">
    <source>
        <dbReference type="ARBA" id="ARBA00004651"/>
    </source>
</evidence>
<feature type="transmembrane region" description="Helical" evidence="7">
    <location>
        <begin position="93"/>
        <end position="117"/>
    </location>
</feature>
<comment type="similarity">
    <text evidence="2">Belongs to the UPF0718 family.</text>
</comment>
<feature type="transmembrane region" description="Helical" evidence="7">
    <location>
        <begin position="334"/>
        <end position="354"/>
    </location>
</feature>
<dbReference type="PANTHER" id="PTHR34184">
    <property type="entry name" value="UPF0718 PROTEIN YCGR"/>
    <property type="match status" value="1"/>
</dbReference>
<feature type="transmembrane region" description="Helical" evidence="7">
    <location>
        <begin position="238"/>
        <end position="258"/>
    </location>
</feature>
<feature type="non-terminal residue" evidence="8">
    <location>
        <position position="605"/>
    </location>
</feature>
<dbReference type="GO" id="GO:0005886">
    <property type="term" value="C:plasma membrane"/>
    <property type="evidence" value="ECO:0007669"/>
    <property type="project" value="UniProtKB-SubCell"/>
</dbReference>
<name>A0A3B0XME5_9ZZZZ</name>
<protein>
    <recommendedName>
        <fullName evidence="9">Permease</fullName>
    </recommendedName>
</protein>
<feature type="transmembrane region" description="Helical" evidence="7">
    <location>
        <begin position="129"/>
        <end position="151"/>
    </location>
</feature>
<dbReference type="InterPro" id="IPR052923">
    <property type="entry name" value="UPF0718"/>
</dbReference>
<feature type="transmembrane region" description="Helical" evidence="7">
    <location>
        <begin position="63"/>
        <end position="81"/>
    </location>
</feature>
<evidence type="ECO:0000256" key="4">
    <source>
        <dbReference type="ARBA" id="ARBA00022692"/>
    </source>
</evidence>
<keyword evidence="6 7" id="KW-0472">Membrane</keyword>
<gene>
    <name evidence="8" type="ORF">MNBD_GAMMA07-1519</name>
</gene>
<comment type="subcellular location">
    <subcellularLocation>
        <location evidence="1">Cell membrane</location>
        <topology evidence="1">Multi-pass membrane protein</topology>
    </subcellularLocation>
</comment>
<feature type="transmembrane region" description="Helical" evidence="7">
    <location>
        <begin position="158"/>
        <end position="176"/>
    </location>
</feature>
<evidence type="ECO:0000313" key="8">
    <source>
        <dbReference type="EMBL" id="VAW57344.1"/>
    </source>
</evidence>
<evidence type="ECO:0008006" key="9">
    <source>
        <dbReference type="Google" id="ProtNLM"/>
    </source>
</evidence>
<accession>A0A3B0XME5</accession>
<evidence type="ECO:0000256" key="3">
    <source>
        <dbReference type="ARBA" id="ARBA00022475"/>
    </source>
</evidence>
<dbReference type="InterPro" id="IPR005524">
    <property type="entry name" value="DUF318"/>
</dbReference>
<dbReference type="AlphaFoldDB" id="A0A3B0XME5"/>
<evidence type="ECO:0000256" key="6">
    <source>
        <dbReference type="ARBA" id="ARBA00023136"/>
    </source>
</evidence>
<keyword evidence="3" id="KW-1003">Cell membrane</keyword>
<dbReference type="Pfam" id="PF03773">
    <property type="entry name" value="ArsP_1"/>
    <property type="match status" value="1"/>
</dbReference>
<dbReference type="PANTHER" id="PTHR34184:SF4">
    <property type="entry name" value="UPF0718 PROTEIN YCGR"/>
    <property type="match status" value="1"/>
</dbReference>
<dbReference type="EMBL" id="UOFF01000374">
    <property type="protein sequence ID" value="VAW57344.1"/>
    <property type="molecule type" value="Genomic_DNA"/>
</dbReference>
<sequence>MLLVIAITFWTQSRVPALNDKAQVGDRINISSIAFDVVYPVIESQPLYERAYKAAINWGYTNWKGMTFGFLLASAFITLLQSLPKTLGSKNRFLNSLIGLGIGSPLSVCVNCATPIAQGMIHAGTRLEVSLAMLLSSPTLNPIVLTIAFSLLSFHVALIKVLVSVFFIIIMVPLIIKLSGHLNITPSSTEDIEAQANLQNPTTNNPQYNLHLQPQNWLGAARLSIASFFKNLLYIMKFTLPFMIIAGFLGSLLIEALPTGSLSALNMEPLTLFIIAAIGVFLPVPIAFDVLIVNILLSSGLNIGLASALLFSLGIFSIYPALIIGRSISIKLSLIFFASVLFFAMAAGTLTHYIDKNISLATKISIENELTQQSPRISFQEAIDTCEIFKASNRDKQCLNTLLLSDIFSNANHDVCTLNSKDSKDATKNQPYLQMCQQILSFIDTKKLSVEKDDMSLCNAITTDKLKDECKIHYIRSRSKEYTSLKPCLKVSSVSGQRYCRAKVVADRIQSKSIESCHLNLSNDMNRQCIDNLNAHIASAFGELDKCEILTTPNAQSICRSTVFSLKISKLHEYSICKKLTSNKERSTCEDQATMQKALQQRKPS</sequence>
<evidence type="ECO:0000256" key="7">
    <source>
        <dbReference type="SAM" id="Phobius"/>
    </source>
</evidence>
<feature type="transmembrane region" description="Helical" evidence="7">
    <location>
        <begin position="303"/>
        <end position="322"/>
    </location>
</feature>
<reference evidence="8" key="1">
    <citation type="submission" date="2018-06" db="EMBL/GenBank/DDBJ databases">
        <authorList>
            <person name="Zhirakovskaya E."/>
        </authorList>
    </citation>
    <scope>NUCLEOTIDE SEQUENCE</scope>
</reference>
<evidence type="ECO:0000256" key="2">
    <source>
        <dbReference type="ARBA" id="ARBA00006386"/>
    </source>
</evidence>
<proteinExistence type="inferred from homology"/>
<keyword evidence="5 7" id="KW-1133">Transmembrane helix</keyword>
<evidence type="ECO:0000256" key="5">
    <source>
        <dbReference type="ARBA" id="ARBA00022989"/>
    </source>
</evidence>
<keyword evidence="4 7" id="KW-0812">Transmembrane</keyword>